<reference evidence="1 2" key="1">
    <citation type="journal article" date="2018" name="Front. Microbiol.">
        <title>Phylogeny of Vibrio vulnificus from the Analysis of the Core-Genome: Implications for Intra-Species Taxonomy.</title>
        <authorList>
            <person name="Roig F.J."/>
            <person name="Gonzalez-Candelas F."/>
            <person name="Sanjuan E."/>
            <person name="Fouz B."/>
            <person name="Feil E.J."/>
            <person name="Llorens C."/>
            <person name="Baker-Austin C."/>
            <person name="Oliver J.D."/>
            <person name="Danin-Poleg Y."/>
            <person name="Gibas C.J."/>
            <person name="Kashi Y."/>
            <person name="Gulig P.A."/>
            <person name="Morrison S.S."/>
            <person name="Amaro C."/>
        </authorList>
    </citation>
    <scope>NUCLEOTIDE SEQUENCE [LARGE SCALE GENOMIC DNA]</scope>
    <source>
        <strain evidence="1 2">CECT4608</strain>
    </source>
</reference>
<accession>A0A2S3R3K2</accession>
<name>A0A2S3R3K2_VIBVL</name>
<dbReference type="Proteomes" id="UP000237466">
    <property type="component" value="Unassembled WGS sequence"/>
</dbReference>
<sequence>MQGARGRDFTQAFKESGITRKDAQGYTWHHVDDFNPETGSTTMQLVKREAHEATFPHGGSVSQYEKEFGVTYDTREAIVVSEEKGWLKGKPPKCK</sequence>
<evidence type="ECO:0000313" key="2">
    <source>
        <dbReference type="Proteomes" id="UP000237466"/>
    </source>
</evidence>
<dbReference type="InterPro" id="IPR032869">
    <property type="entry name" value="WHH_dom_containing"/>
</dbReference>
<organism evidence="1 2">
    <name type="scientific">Vibrio vulnificus</name>
    <dbReference type="NCBI Taxonomy" id="672"/>
    <lineage>
        <taxon>Bacteria</taxon>
        <taxon>Pseudomonadati</taxon>
        <taxon>Pseudomonadota</taxon>
        <taxon>Gammaproteobacteria</taxon>
        <taxon>Vibrionales</taxon>
        <taxon>Vibrionaceae</taxon>
        <taxon>Vibrio</taxon>
    </lineage>
</organism>
<protein>
    <submittedName>
        <fullName evidence="1">Uncharacterized protein</fullName>
    </submittedName>
</protein>
<proteinExistence type="predicted"/>
<dbReference type="Pfam" id="PF14414">
    <property type="entry name" value="WHH"/>
    <property type="match status" value="1"/>
</dbReference>
<dbReference type="AlphaFoldDB" id="A0A2S3R3K2"/>
<evidence type="ECO:0000313" key="1">
    <source>
        <dbReference type="EMBL" id="POB48266.1"/>
    </source>
</evidence>
<gene>
    <name evidence="1" type="ORF">CRN52_10690</name>
</gene>
<comment type="caution">
    <text evidence="1">The sequence shown here is derived from an EMBL/GenBank/DDBJ whole genome shotgun (WGS) entry which is preliminary data.</text>
</comment>
<dbReference type="EMBL" id="PDGH01000081">
    <property type="protein sequence ID" value="POB48266.1"/>
    <property type="molecule type" value="Genomic_DNA"/>
</dbReference>